<dbReference type="SUPFAM" id="SSF51126">
    <property type="entry name" value="Pectin lyase-like"/>
    <property type="match status" value="1"/>
</dbReference>
<evidence type="ECO:0000313" key="4">
    <source>
        <dbReference type="Proteomes" id="UP000265964"/>
    </source>
</evidence>
<comment type="caution">
    <text evidence="3">The sequence shown here is derived from an EMBL/GenBank/DDBJ whole genome shotgun (WGS) entry which is preliminary data.</text>
</comment>
<dbReference type="Pfam" id="PF05860">
    <property type="entry name" value="TPS"/>
    <property type="match status" value="1"/>
</dbReference>
<feature type="region of interest" description="Disordered" evidence="1">
    <location>
        <begin position="1094"/>
        <end position="1121"/>
    </location>
</feature>
<keyword evidence="4" id="KW-1185">Reference proteome</keyword>
<evidence type="ECO:0000256" key="1">
    <source>
        <dbReference type="SAM" id="MobiDB-lite"/>
    </source>
</evidence>
<dbReference type="AlphaFoldDB" id="A0A3A1Y6B1"/>
<proteinExistence type="predicted"/>
<protein>
    <recommendedName>
        <fullName evidence="2">Filamentous haemagglutinin FhaB/tRNA nuclease CdiA-like TPS domain-containing protein</fullName>
    </recommendedName>
</protein>
<feature type="region of interest" description="Disordered" evidence="1">
    <location>
        <begin position="1013"/>
        <end position="1041"/>
    </location>
</feature>
<gene>
    <name evidence="3" type="ORF">CKF59_06545</name>
</gene>
<accession>A0A3A1Y6B1</accession>
<evidence type="ECO:0000259" key="2">
    <source>
        <dbReference type="SMART" id="SM00912"/>
    </source>
</evidence>
<dbReference type="EMBL" id="NRJF01000203">
    <property type="protein sequence ID" value="RIY33155.1"/>
    <property type="molecule type" value="Genomic_DNA"/>
</dbReference>
<sequence length="1269" mass="134173">NENEIVKFIQQSADSAVLNRVLGGEVSKILGSLQSNGKVFIVNPAGIVFGKNAAVDVSSLVASTLDITNEDFLNGNYVFNQDKDKAIAQVINQGMIKVGKDGSLSLIGGSVMNTGVLEARDGSIFLLAGQSITIQDLNNPLISYKVTAENKAVNLGQIIGKNVTMVANKVAHGANSDSSFADIMSTYGKDASSATIDASGTVVLYGAGTAKDDTLTSIDLKDADINTNKDSVVVTNAEIRAKDKVQVLGDKVRVGESSSIVANGGKVEIGGDAEGKGNIKLSDVTVIDAGAKVDTSATGDAGDIAVWGNATYVDGQFLAESKSGKGGLVETSGKYIDFGDNFDVSAISDLGIDYYGEWLLDPVTLKIVHGSSTSRPAAIGNWYDGNVVWSNTVTDALINSQLSKTNVTLISSGTIEIKGAVIKGSNGKFLNINSQSEHIVIENSSFDIDSTLTIVGHSFSAKNSTFKASSFVLGSQNDYHNYTGTKWQTVLVNSTLIATGTNTSFLRANSYGGFESTNSTIKVENATLNLKSNSNATFTCTTLAVKALDIVPRASVDSTFTIKDSNFTVSDRTGVVTPKATLIVENSTVDGKGTANINFQVKSVNVKDSKFANTQSTNLSTVNGNLVVDNSTIETKQETALQAVNGDITFNKGVLDVASGNLSINTTGTASLNGNVEIKLNEDASLNLKAGKEANIDAFDVKAKNVTVEGGTVNVRNSKVESSNASFTAVDKLNVQQSTINGSNSVTFKATNSDVTVANNNISTNGTLRVESSKNAEVFGDNANYTLGTDANVVVKAGDTAKVGNFDVEINSVTLEGEKVEATNNKFKLKQGFTVDLNKTLTLDNTTVEVATGEVNVSAKEGVTLKNNSGLTGTNVTVTSANGNVELTNSSLTSTVNHTTVNGSSVILTDATLKGVYTVNLTAHGESGSVTALRTNKSDAANLNIYGDSVSLTDSSFTGNDTGYATIHASDRSNISIVNTVIKRYLGIDKMDPSYEFITGDALFRTEHYLSDDNVEQGNTPYDDLSGEEGTPEGKLGDLDTEKYNDKDTVYYANGEGLYAWNSGAETTNSLVANKDNYATGEPLTRTEHYLSDDNVAKGNTPYDNLTGENPIPEGKLGDLDTDKYNEEGKVYYTNGEGLYAWNSGAETTNPLVANKDNYTTGEPLTRTEHYLSDDNVAKGNTPYDNLTGENPIPEGKLGDLDTDKYNEEGKVYYANGEGLFAWNSGSETTNPLVGNKDNYKNGDSLVQHEFDTGTGVYQHVSGENTENP</sequence>
<dbReference type="InterPro" id="IPR050909">
    <property type="entry name" value="Bact_Autotransporter_VF"/>
</dbReference>
<dbReference type="InterPro" id="IPR011050">
    <property type="entry name" value="Pectin_lyase_fold/virulence"/>
</dbReference>
<feature type="non-terminal residue" evidence="3">
    <location>
        <position position="1269"/>
    </location>
</feature>
<name>A0A3A1Y6B1_9GAMM</name>
<dbReference type="Proteomes" id="UP000265964">
    <property type="component" value="Unassembled WGS sequence"/>
</dbReference>
<reference evidence="3 4" key="1">
    <citation type="submission" date="2017-08" db="EMBL/GenBank/DDBJ databases">
        <title>Reclassification of Bisgaard taxon 37 and 44.</title>
        <authorList>
            <person name="Christensen H."/>
        </authorList>
    </citation>
    <scope>NUCLEOTIDE SEQUENCE [LARGE SCALE GENOMIC DNA]</scope>
    <source>
        <strain evidence="3 4">EEAB3T1</strain>
    </source>
</reference>
<evidence type="ECO:0000313" key="3">
    <source>
        <dbReference type="EMBL" id="RIY33155.1"/>
    </source>
</evidence>
<dbReference type="NCBIfam" id="TIGR01901">
    <property type="entry name" value="adhes_NPXG"/>
    <property type="match status" value="1"/>
</dbReference>
<dbReference type="InterPro" id="IPR012334">
    <property type="entry name" value="Pectin_lyas_fold"/>
</dbReference>
<dbReference type="SMART" id="SM00912">
    <property type="entry name" value="Haemagg_act"/>
    <property type="match status" value="1"/>
</dbReference>
<feature type="domain" description="Filamentous haemagglutinin FhaB/tRNA nuclease CdiA-like TPS" evidence="2">
    <location>
        <begin position="2"/>
        <end position="71"/>
    </location>
</feature>
<feature type="region of interest" description="Disordered" evidence="1">
    <location>
        <begin position="1175"/>
        <end position="1201"/>
    </location>
</feature>
<dbReference type="OrthoDB" id="218680at2"/>
<feature type="non-terminal residue" evidence="3">
    <location>
        <position position="1"/>
    </location>
</feature>
<dbReference type="Gene3D" id="2.160.20.10">
    <property type="entry name" value="Single-stranded right-handed beta-helix, Pectin lyase-like"/>
    <property type="match status" value="1"/>
</dbReference>
<organism evidence="3 4">
    <name type="scientific">Psittacicella gerlachiana</name>
    <dbReference type="NCBI Taxonomy" id="2028574"/>
    <lineage>
        <taxon>Bacteria</taxon>
        <taxon>Pseudomonadati</taxon>
        <taxon>Pseudomonadota</taxon>
        <taxon>Gammaproteobacteria</taxon>
        <taxon>Pasteurellales</taxon>
        <taxon>Psittacicellaceae</taxon>
        <taxon>Psittacicella</taxon>
    </lineage>
</organism>
<dbReference type="InterPro" id="IPR008638">
    <property type="entry name" value="FhaB/CdiA-like_TPS"/>
</dbReference>
<dbReference type="PANTHER" id="PTHR12338">
    <property type="entry name" value="AUTOTRANSPORTER"/>
    <property type="match status" value="1"/>
</dbReference>
<dbReference type="PANTHER" id="PTHR12338:SF5">
    <property type="entry name" value="ANTIGEN 43-RELATED"/>
    <property type="match status" value="1"/>
</dbReference>
<dbReference type="RefSeq" id="WP_119535147.1">
    <property type="nucleotide sequence ID" value="NZ_NRJF01000203.1"/>
</dbReference>